<dbReference type="Gene3D" id="1.20.1250.10">
    <property type="match status" value="1"/>
</dbReference>
<keyword evidence="1" id="KW-1185">Reference proteome</keyword>
<dbReference type="InterPro" id="IPR009079">
    <property type="entry name" value="4_helix_cytokine-like_core"/>
</dbReference>
<dbReference type="GeneID" id="115812328"/>
<gene>
    <name evidence="2" type="primary">LOC115812328</name>
</gene>
<sequence>MNSELTGWHVSFCSPVGARNAVAPPNSAQCIAFARSLLQNVTEALEIDRLFKGINCTEQSMEIYHRTKTVSACAPKVRAFFIFISAQDNCLSNVMDDLRYYRAAIQAHPDPDIILSPTVRSIDVFMEVVQVHENTFDERLRLCKVLKGFRVRAITINRIINYIWTEDLDE</sequence>
<dbReference type="Proteomes" id="UP000504632">
    <property type="component" value="Chromosome 5"/>
</dbReference>
<accession>A0A6J2VFH3</accession>
<organism evidence="1 2">
    <name type="scientific">Chanos chanos</name>
    <name type="common">Milkfish</name>
    <name type="synonym">Mugil chanos</name>
    <dbReference type="NCBI Taxonomy" id="29144"/>
    <lineage>
        <taxon>Eukaryota</taxon>
        <taxon>Metazoa</taxon>
        <taxon>Chordata</taxon>
        <taxon>Craniata</taxon>
        <taxon>Vertebrata</taxon>
        <taxon>Euteleostomi</taxon>
        <taxon>Actinopterygii</taxon>
        <taxon>Neopterygii</taxon>
        <taxon>Teleostei</taxon>
        <taxon>Ostariophysi</taxon>
        <taxon>Gonorynchiformes</taxon>
        <taxon>Chanidae</taxon>
        <taxon>Chanos</taxon>
    </lineage>
</organism>
<dbReference type="OrthoDB" id="9893660at2759"/>
<dbReference type="RefSeq" id="XP_030630672.1">
    <property type="nucleotide sequence ID" value="XM_030774812.1"/>
</dbReference>
<evidence type="ECO:0000313" key="2">
    <source>
        <dbReference type="RefSeq" id="XP_030630672.1"/>
    </source>
</evidence>
<reference evidence="2" key="1">
    <citation type="submission" date="2025-08" db="UniProtKB">
        <authorList>
            <consortium name="RefSeq"/>
        </authorList>
    </citation>
    <scope>IDENTIFICATION</scope>
</reference>
<dbReference type="AlphaFoldDB" id="A0A6J2VFH3"/>
<dbReference type="SUPFAM" id="SSF47266">
    <property type="entry name" value="4-helical cytokines"/>
    <property type="match status" value="1"/>
</dbReference>
<dbReference type="InParanoid" id="A0A6J2VFH3"/>
<proteinExistence type="predicted"/>
<protein>
    <submittedName>
        <fullName evidence="2">Interleukin-12 subunit alpha</fullName>
    </submittedName>
</protein>
<name>A0A6J2VFH3_CHACN</name>
<evidence type="ECO:0000313" key="1">
    <source>
        <dbReference type="Proteomes" id="UP000504632"/>
    </source>
</evidence>